<gene>
    <name evidence="1" type="ORF">P6F46_10290</name>
</gene>
<dbReference type="Proteomes" id="UP001229716">
    <property type="component" value="Unassembled WGS sequence"/>
</dbReference>
<reference evidence="1 2" key="1">
    <citation type="journal article" date="2023" name="Int. J. Mol. Sci.">
        <title>Pathogenicity and Genomic Characterization of a Novel Genospecies, Bacillus shihchuchen, of the Bacillus cereus Group Isolated from Chinese Softshell Turtle (Pelodiscus sinensis).</title>
        <authorList>
            <person name="Cheng L.W."/>
            <person name="Byadgi O.V."/>
            <person name="Tsai C.E."/>
            <person name="Wang P.C."/>
            <person name="Chen S.C."/>
        </authorList>
    </citation>
    <scope>NUCLEOTIDE SEQUENCE [LARGE SCALE GENOMIC DNA]</scope>
    <source>
        <strain evidence="1 2">QF108-045</strain>
    </source>
</reference>
<comment type="caution">
    <text evidence="1">The sequence shown here is derived from an EMBL/GenBank/DDBJ whole genome shotgun (WGS) entry which is preliminary data.</text>
</comment>
<dbReference type="EMBL" id="JASWHZ010000001">
    <property type="protein sequence ID" value="MDL2417777.1"/>
    <property type="molecule type" value="Genomic_DNA"/>
</dbReference>
<name>A0ABT7KUG0_9BACI</name>
<accession>A0ABT7KUG0</accession>
<evidence type="ECO:0000313" key="2">
    <source>
        <dbReference type="Proteomes" id="UP001229716"/>
    </source>
</evidence>
<sequence>MLRLSDHAIKMMEQRLRLEQHRTYQANKVVDNLHHKYFFQHIFQPKDKEMVHLTSKTQGVSKRHPLCFLFFL</sequence>
<protein>
    <submittedName>
        <fullName evidence="1">Uncharacterized protein</fullName>
    </submittedName>
</protein>
<keyword evidence="2" id="KW-1185">Reference proteome</keyword>
<proteinExistence type="predicted"/>
<organism evidence="1 2">
    <name type="scientific">Bacillus shihchuchen</name>
    <dbReference type="NCBI Taxonomy" id="3036942"/>
    <lineage>
        <taxon>Bacteria</taxon>
        <taxon>Bacillati</taxon>
        <taxon>Bacillota</taxon>
        <taxon>Bacilli</taxon>
        <taxon>Bacillales</taxon>
        <taxon>Bacillaceae</taxon>
        <taxon>Bacillus</taxon>
        <taxon>Bacillus cereus group</taxon>
    </lineage>
</organism>
<evidence type="ECO:0000313" key="1">
    <source>
        <dbReference type="EMBL" id="MDL2417777.1"/>
    </source>
</evidence>